<keyword evidence="3" id="KW-1185">Reference proteome</keyword>
<dbReference type="InParanoid" id="A0A0C3A6L6"/>
<reference evidence="2 3" key="1">
    <citation type="submission" date="2014-04" db="EMBL/GenBank/DDBJ databases">
        <authorList>
            <consortium name="DOE Joint Genome Institute"/>
            <person name="Kuo A."/>
            <person name="Kohler A."/>
            <person name="Nagy L.G."/>
            <person name="Floudas D."/>
            <person name="Copeland A."/>
            <person name="Barry K.W."/>
            <person name="Cichocki N."/>
            <person name="Veneault-Fourrey C."/>
            <person name="LaButti K."/>
            <person name="Lindquist E.A."/>
            <person name="Lipzen A."/>
            <person name="Lundell T."/>
            <person name="Morin E."/>
            <person name="Murat C."/>
            <person name="Sun H."/>
            <person name="Tunlid A."/>
            <person name="Henrissat B."/>
            <person name="Grigoriev I.V."/>
            <person name="Hibbett D.S."/>
            <person name="Martin F."/>
            <person name="Nordberg H.P."/>
            <person name="Cantor M.N."/>
            <person name="Hua S.X."/>
        </authorList>
    </citation>
    <scope>NUCLEOTIDE SEQUENCE [LARGE SCALE GENOMIC DNA]</scope>
    <source>
        <strain evidence="2 3">Foug A</strain>
    </source>
</reference>
<feature type="region of interest" description="Disordered" evidence="1">
    <location>
        <begin position="23"/>
        <end position="49"/>
    </location>
</feature>
<organism evidence="2 3">
    <name type="scientific">Scleroderma citrinum Foug A</name>
    <dbReference type="NCBI Taxonomy" id="1036808"/>
    <lineage>
        <taxon>Eukaryota</taxon>
        <taxon>Fungi</taxon>
        <taxon>Dikarya</taxon>
        <taxon>Basidiomycota</taxon>
        <taxon>Agaricomycotina</taxon>
        <taxon>Agaricomycetes</taxon>
        <taxon>Agaricomycetidae</taxon>
        <taxon>Boletales</taxon>
        <taxon>Sclerodermatineae</taxon>
        <taxon>Sclerodermataceae</taxon>
        <taxon>Scleroderma</taxon>
    </lineage>
</organism>
<accession>A0A0C3A6L6</accession>
<name>A0A0C3A6L6_9AGAM</name>
<sequence>MTIKGIHTPGLTDLAFYSTRREKLRTGREVSKTPSSQARKARDQLHPDPLGETVPYLVRTYKLEVLIHLTGRSPCA</sequence>
<reference evidence="3" key="2">
    <citation type="submission" date="2015-01" db="EMBL/GenBank/DDBJ databases">
        <title>Evolutionary Origins and Diversification of the Mycorrhizal Mutualists.</title>
        <authorList>
            <consortium name="DOE Joint Genome Institute"/>
            <consortium name="Mycorrhizal Genomics Consortium"/>
            <person name="Kohler A."/>
            <person name="Kuo A."/>
            <person name="Nagy L.G."/>
            <person name="Floudas D."/>
            <person name="Copeland A."/>
            <person name="Barry K.W."/>
            <person name="Cichocki N."/>
            <person name="Veneault-Fourrey C."/>
            <person name="LaButti K."/>
            <person name="Lindquist E.A."/>
            <person name="Lipzen A."/>
            <person name="Lundell T."/>
            <person name="Morin E."/>
            <person name="Murat C."/>
            <person name="Riley R."/>
            <person name="Ohm R."/>
            <person name="Sun H."/>
            <person name="Tunlid A."/>
            <person name="Henrissat B."/>
            <person name="Grigoriev I.V."/>
            <person name="Hibbett D.S."/>
            <person name="Martin F."/>
        </authorList>
    </citation>
    <scope>NUCLEOTIDE SEQUENCE [LARGE SCALE GENOMIC DNA]</scope>
    <source>
        <strain evidence="3">Foug A</strain>
    </source>
</reference>
<dbReference type="Proteomes" id="UP000053989">
    <property type="component" value="Unassembled WGS sequence"/>
</dbReference>
<evidence type="ECO:0000256" key="1">
    <source>
        <dbReference type="SAM" id="MobiDB-lite"/>
    </source>
</evidence>
<dbReference type="HOGENOM" id="CLU_2655931_0_0_1"/>
<protein>
    <submittedName>
        <fullName evidence="2">Uncharacterized protein</fullName>
    </submittedName>
</protein>
<gene>
    <name evidence="2" type="ORF">SCLCIDRAFT_1216865</name>
</gene>
<dbReference type="AlphaFoldDB" id="A0A0C3A6L6"/>
<evidence type="ECO:0000313" key="3">
    <source>
        <dbReference type="Proteomes" id="UP000053989"/>
    </source>
</evidence>
<evidence type="ECO:0000313" key="2">
    <source>
        <dbReference type="EMBL" id="KIM60437.1"/>
    </source>
</evidence>
<dbReference type="EMBL" id="KN822062">
    <property type="protein sequence ID" value="KIM60437.1"/>
    <property type="molecule type" value="Genomic_DNA"/>
</dbReference>
<proteinExistence type="predicted"/>